<evidence type="ECO:0000313" key="3">
    <source>
        <dbReference type="Proteomes" id="UP001150538"/>
    </source>
</evidence>
<dbReference type="EMBL" id="JANBPU010000047">
    <property type="protein sequence ID" value="KAJ1918363.1"/>
    <property type="molecule type" value="Genomic_DNA"/>
</dbReference>
<organism evidence="2 3">
    <name type="scientific">Mycoemilia scoparia</name>
    <dbReference type="NCBI Taxonomy" id="417184"/>
    <lineage>
        <taxon>Eukaryota</taxon>
        <taxon>Fungi</taxon>
        <taxon>Fungi incertae sedis</taxon>
        <taxon>Zoopagomycota</taxon>
        <taxon>Kickxellomycotina</taxon>
        <taxon>Kickxellomycetes</taxon>
        <taxon>Kickxellales</taxon>
        <taxon>Kickxellaceae</taxon>
        <taxon>Mycoemilia</taxon>
    </lineage>
</organism>
<feature type="transmembrane region" description="Helical" evidence="1">
    <location>
        <begin position="33"/>
        <end position="57"/>
    </location>
</feature>
<protein>
    <submittedName>
        <fullName evidence="2">Uncharacterized protein</fullName>
    </submittedName>
</protein>
<sequence length="498" mass="56686">MEYPLPPIDQVKPSWSDRGNVYKVVYGLTNGNIKATFCLNILGMVLSTNVIMAVAWLIRRPQFKGRPSFRLSATIAFYNIVCMISAVVLYHPEATEGISEIRLRTILWFRTFGVAGFVLTIVMIAVHLHLTVILDKHRLAKRLNPYFEVIVLILSIIISQPEFYIHDGVERHPDGNVIINIDNSWGSMRFQLFMMYSWILLGIVYCTVICCMVVLKLVTVWRRVKDTTPNFPEGLATSANNGGSYRANTNLTMASLTGNAEDRASMIMASYPYRISTSANPVPIPITTSPSMKPQVGNQPPLPLYSPGKLNISIHQATSPYQPNDDPRPMDAQAQQDQINAYLSKEKSERKQRILLAILRIALNPITPLLVTPIVPIYMCVGNPSVGLQRVYLYIPFINVVTNTLIFLANPCFDNFWKKFYRNTFMATSPIRRKLRKVFTPSMWFSSYKARKYTAKRASRYNQDSHNFVHRDHPSPQPLPSSLDYDMDRLQDTNRVLI</sequence>
<feature type="transmembrane region" description="Helical" evidence="1">
    <location>
        <begin position="111"/>
        <end position="134"/>
    </location>
</feature>
<reference evidence="2" key="1">
    <citation type="submission" date="2022-07" db="EMBL/GenBank/DDBJ databases">
        <title>Phylogenomic reconstructions and comparative analyses of Kickxellomycotina fungi.</title>
        <authorList>
            <person name="Reynolds N.K."/>
            <person name="Stajich J.E."/>
            <person name="Barry K."/>
            <person name="Grigoriev I.V."/>
            <person name="Crous P."/>
            <person name="Smith M.E."/>
        </authorList>
    </citation>
    <scope>NUCLEOTIDE SEQUENCE</scope>
    <source>
        <strain evidence="2">NBRC 100468</strain>
    </source>
</reference>
<keyword evidence="1" id="KW-0472">Membrane</keyword>
<keyword evidence="3" id="KW-1185">Reference proteome</keyword>
<gene>
    <name evidence="2" type="ORF">H4219_002644</name>
</gene>
<name>A0A9W8DU37_9FUNG</name>
<dbReference type="OrthoDB" id="5599286at2759"/>
<feature type="transmembrane region" description="Helical" evidence="1">
    <location>
        <begin position="391"/>
        <end position="413"/>
    </location>
</feature>
<feature type="transmembrane region" description="Helical" evidence="1">
    <location>
        <begin position="193"/>
        <end position="215"/>
    </location>
</feature>
<evidence type="ECO:0000256" key="1">
    <source>
        <dbReference type="SAM" id="Phobius"/>
    </source>
</evidence>
<keyword evidence="1" id="KW-1133">Transmembrane helix</keyword>
<evidence type="ECO:0000313" key="2">
    <source>
        <dbReference type="EMBL" id="KAJ1918363.1"/>
    </source>
</evidence>
<keyword evidence="1" id="KW-0812">Transmembrane</keyword>
<dbReference type="AlphaFoldDB" id="A0A9W8DU37"/>
<feature type="transmembrane region" description="Helical" evidence="1">
    <location>
        <begin position="354"/>
        <end position="379"/>
    </location>
</feature>
<dbReference type="Proteomes" id="UP001150538">
    <property type="component" value="Unassembled WGS sequence"/>
</dbReference>
<feature type="transmembrane region" description="Helical" evidence="1">
    <location>
        <begin position="69"/>
        <end position="91"/>
    </location>
</feature>
<feature type="transmembrane region" description="Helical" evidence="1">
    <location>
        <begin position="146"/>
        <end position="165"/>
    </location>
</feature>
<accession>A0A9W8DU37</accession>
<dbReference type="Gene3D" id="1.20.1070.10">
    <property type="entry name" value="Rhodopsin 7-helix transmembrane proteins"/>
    <property type="match status" value="1"/>
</dbReference>
<comment type="caution">
    <text evidence="2">The sequence shown here is derived from an EMBL/GenBank/DDBJ whole genome shotgun (WGS) entry which is preliminary data.</text>
</comment>
<proteinExistence type="predicted"/>